<feature type="active site" description="Charge relay system" evidence="10">
    <location>
        <position position="130"/>
    </location>
</feature>
<feature type="domain" description="Peptidase S8/S53" evidence="13">
    <location>
        <begin position="90"/>
        <end position="384"/>
    </location>
</feature>
<evidence type="ECO:0000313" key="15">
    <source>
        <dbReference type="Proteomes" id="UP000249451"/>
    </source>
</evidence>
<feature type="transmembrane region" description="Helical" evidence="11">
    <location>
        <begin position="424"/>
        <end position="448"/>
    </location>
</feature>
<dbReference type="PROSITE" id="PS00136">
    <property type="entry name" value="SUBTILASE_ASP"/>
    <property type="match status" value="1"/>
</dbReference>
<keyword evidence="12" id="KW-0732">Signal</keyword>
<evidence type="ECO:0000256" key="4">
    <source>
        <dbReference type="ARBA" id="ARBA00022670"/>
    </source>
</evidence>
<evidence type="ECO:0000256" key="7">
    <source>
        <dbReference type="ARBA" id="ARBA00022825"/>
    </source>
</evidence>
<dbReference type="PRINTS" id="PR00723">
    <property type="entry name" value="SUBTILISIN"/>
</dbReference>
<evidence type="ECO:0000256" key="8">
    <source>
        <dbReference type="ARBA" id="ARBA00022989"/>
    </source>
</evidence>
<evidence type="ECO:0000256" key="10">
    <source>
        <dbReference type="PROSITE-ProRule" id="PRU01240"/>
    </source>
</evidence>
<dbReference type="Gene3D" id="3.40.50.200">
    <property type="entry name" value="Peptidase S8/S53 domain"/>
    <property type="match status" value="1"/>
</dbReference>
<dbReference type="InterPro" id="IPR000209">
    <property type="entry name" value="Peptidase_S8/S53_dom"/>
</dbReference>
<sequence length="460" mass="48058">MRRSVLKIAAVCAVATISATLGTPAAGALERTWYIEGVDSPPEDDDPKPGIEMEQKTNCATSAVLPDSQFESIPANEVFEVEKLHKFATGKGQKIAVIDSGVSKNVRLPDLEGAGDYIMGGDGLTDCDHHGTLIAGVAAAKPATGDGFVGVAPDAGIISLRQTSAAYGPKNSDEQAPSSVDTLSRAIVRAVNHGATVINMSVTACLPATSVMDLTKLRGALHYAVVEKNVVAVASAGNVDDTCKQNKLPDPDDPLDPRGWGVTDTVSLPSYIDEYVLSVGGTNLMGDPYVNTLYGPWVDVAAPSVNIVSLDPSDGERGGLVNAEAGQEGNAPIAGTSFGAAYISGLVALVRERHPEMSALDVKHHIENHTQTTARGMSNVFGWGPVDTLGAVTGDARTNAREVVHIPSDASNEYKPVERVDKSAMYVTLAVLGLLVIIVVLAAARHWVSGGVVPPKKKEL</sequence>
<protein>
    <submittedName>
        <fullName evidence="14">Type VII secretion-associated serine protease mycosin</fullName>
    </submittedName>
</protein>
<dbReference type="EMBL" id="QFNY01000015">
    <property type="protein sequence ID" value="PZP03258.1"/>
    <property type="molecule type" value="Genomic_DNA"/>
</dbReference>
<keyword evidence="5 11" id="KW-0812">Transmembrane</keyword>
<evidence type="ECO:0000256" key="9">
    <source>
        <dbReference type="ARBA" id="ARBA00023136"/>
    </source>
</evidence>
<dbReference type="Pfam" id="PF00082">
    <property type="entry name" value="Peptidase_S8"/>
    <property type="match status" value="1"/>
</dbReference>
<comment type="similarity">
    <text evidence="2 10">Belongs to the peptidase S8 family.</text>
</comment>
<dbReference type="GO" id="GO:0006508">
    <property type="term" value="P:proteolysis"/>
    <property type="evidence" value="ECO:0007669"/>
    <property type="project" value="UniProtKB-KW"/>
</dbReference>
<dbReference type="NCBIfam" id="TIGR03921">
    <property type="entry name" value="T7SS_mycosin"/>
    <property type="match status" value="1"/>
</dbReference>
<feature type="active site" description="Charge relay system" evidence="10">
    <location>
        <position position="99"/>
    </location>
</feature>
<dbReference type="PANTHER" id="PTHR43806">
    <property type="entry name" value="PEPTIDASE S8"/>
    <property type="match status" value="1"/>
</dbReference>
<evidence type="ECO:0000256" key="11">
    <source>
        <dbReference type="SAM" id="Phobius"/>
    </source>
</evidence>
<comment type="subcellular location">
    <subcellularLocation>
        <location evidence="1">Cell membrane</location>
        <topology evidence="1">Single-pass membrane protein</topology>
    </subcellularLocation>
</comment>
<comment type="caution">
    <text evidence="14">The sequence shown here is derived from an EMBL/GenBank/DDBJ whole genome shotgun (WGS) entry which is preliminary data.</text>
</comment>
<dbReference type="PROSITE" id="PS00137">
    <property type="entry name" value="SUBTILASE_HIS"/>
    <property type="match status" value="1"/>
</dbReference>
<dbReference type="CDD" id="cd00306">
    <property type="entry name" value="Peptidases_S8_S53"/>
    <property type="match status" value="1"/>
</dbReference>
<organism evidence="14 15">
    <name type="scientific">Corynebacterium urealyticum</name>
    <dbReference type="NCBI Taxonomy" id="43771"/>
    <lineage>
        <taxon>Bacteria</taxon>
        <taxon>Bacillati</taxon>
        <taxon>Actinomycetota</taxon>
        <taxon>Actinomycetes</taxon>
        <taxon>Mycobacteriales</taxon>
        <taxon>Corynebacteriaceae</taxon>
        <taxon>Corynebacterium</taxon>
    </lineage>
</organism>
<dbReference type="Proteomes" id="UP000249451">
    <property type="component" value="Unassembled WGS sequence"/>
</dbReference>
<keyword evidence="6 10" id="KW-0378">Hydrolase</keyword>
<name>A0A2W5BCV5_9CORY</name>
<reference evidence="14 15" key="1">
    <citation type="submission" date="2017-11" db="EMBL/GenBank/DDBJ databases">
        <title>Infants hospitalized years apart are colonized by the same room-sourced microbial strains.</title>
        <authorList>
            <person name="Brooks B."/>
            <person name="Olm M.R."/>
            <person name="Firek B.A."/>
            <person name="Baker R."/>
            <person name="Thomas B.C."/>
            <person name="Morowitz M.J."/>
            <person name="Banfield J.F."/>
        </authorList>
    </citation>
    <scope>NUCLEOTIDE SEQUENCE [LARGE SCALE GENOMIC DNA]</scope>
    <source>
        <strain evidence="14">S2_012_000_R3_87</strain>
    </source>
</reference>
<evidence type="ECO:0000259" key="13">
    <source>
        <dbReference type="Pfam" id="PF00082"/>
    </source>
</evidence>
<dbReference type="AlphaFoldDB" id="A0A2W5BCV5"/>
<dbReference type="InterPro" id="IPR050131">
    <property type="entry name" value="Peptidase_S8_subtilisin-like"/>
</dbReference>
<keyword evidence="8 11" id="KW-1133">Transmembrane helix</keyword>
<dbReference type="SUPFAM" id="SSF52743">
    <property type="entry name" value="Subtilisin-like"/>
    <property type="match status" value="1"/>
</dbReference>
<dbReference type="InterPro" id="IPR022398">
    <property type="entry name" value="Peptidase_S8_His-AS"/>
</dbReference>
<gene>
    <name evidence="14" type="primary">mycP</name>
    <name evidence="14" type="ORF">DI609_01215</name>
</gene>
<evidence type="ECO:0000256" key="1">
    <source>
        <dbReference type="ARBA" id="ARBA00004162"/>
    </source>
</evidence>
<keyword evidence="4 10" id="KW-0645">Protease</keyword>
<feature type="active site" description="Charge relay system" evidence="10">
    <location>
        <position position="337"/>
    </location>
</feature>
<dbReference type="InterPro" id="IPR023827">
    <property type="entry name" value="Peptidase_S8_Asp-AS"/>
</dbReference>
<dbReference type="GO" id="GO:0005886">
    <property type="term" value="C:plasma membrane"/>
    <property type="evidence" value="ECO:0007669"/>
    <property type="project" value="UniProtKB-SubCell"/>
</dbReference>
<feature type="signal peptide" evidence="12">
    <location>
        <begin position="1"/>
        <end position="28"/>
    </location>
</feature>
<dbReference type="InterPro" id="IPR015500">
    <property type="entry name" value="Peptidase_S8_subtilisin-rel"/>
</dbReference>
<dbReference type="InterPro" id="IPR036852">
    <property type="entry name" value="Peptidase_S8/S53_dom_sf"/>
</dbReference>
<evidence type="ECO:0000256" key="3">
    <source>
        <dbReference type="ARBA" id="ARBA00022475"/>
    </source>
</evidence>
<feature type="chain" id="PRO_5016116572" evidence="12">
    <location>
        <begin position="29"/>
        <end position="460"/>
    </location>
</feature>
<keyword evidence="3" id="KW-1003">Cell membrane</keyword>
<dbReference type="GO" id="GO:0004252">
    <property type="term" value="F:serine-type endopeptidase activity"/>
    <property type="evidence" value="ECO:0007669"/>
    <property type="project" value="UniProtKB-UniRule"/>
</dbReference>
<evidence type="ECO:0000256" key="12">
    <source>
        <dbReference type="SAM" id="SignalP"/>
    </source>
</evidence>
<evidence type="ECO:0000313" key="14">
    <source>
        <dbReference type="EMBL" id="PZP03258.1"/>
    </source>
</evidence>
<accession>A0A2W5BCV5</accession>
<keyword evidence="9 11" id="KW-0472">Membrane</keyword>
<dbReference type="PANTHER" id="PTHR43806:SF11">
    <property type="entry name" value="CEREVISIN-RELATED"/>
    <property type="match status" value="1"/>
</dbReference>
<dbReference type="InterPro" id="IPR023834">
    <property type="entry name" value="T7SS_pept_S8A_mycosin"/>
</dbReference>
<proteinExistence type="inferred from homology"/>
<keyword evidence="7 10" id="KW-0720">Serine protease</keyword>
<dbReference type="PROSITE" id="PS51892">
    <property type="entry name" value="SUBTILASE"/>
    <property type="match status" value="1"/>
</dbReference>
<evidence type="ECO:0000256" key="6">
    <source>
        <dbReference type="ARBA" id="ARBA00022801"/>
    </source>
</evidence>
<evidence type="ECO:0000256" key="5">
    <source>
        <dbReference type="ARBA" id="ARBA00022692"/>
    </source>
</evidence>
<evidence type="ECO:0000256" key="2">
    <source>
        <dbReference type="ARBA" id="ARBA00011073"/>
    </source>
</evidence>